<evidence type="ECO:0000313" key="2">
    <source>
        <dbReference type="Proteomes" id="UP001498398"/>
    </source>
</evidence>
<organism evidence="1 2">
    <name type="scientific">Marasmiellus scandens</name>
    <dbReference type="NCBI Taxonomy" id="2682957"/>
    <lineage>
        <taxon>Eukaryota</taxon>
        <taxon>Fungi</taxon>
        <taxon>Dikarya</taxon>
        <taxon>Basidiomycota</taxon>
        <taxon>Agaricomycotina</taxon>
        <taxon>Agaricomycetes</taxon>
        <taxon>Agaricomycetidae</taxon>
        <taxon>Agaricales</taxon>
        <taxon>Marasmiineae</taxon>
        <taxon>Omphalotaceae</taxon>
        <taxon>Marasmiellus</taxon>
    </lineage>
</organism>
<proteinExistence type="predicted"/>
<dbReference type="Proteomes" id="UP001498398">
    <property type="component" value="Unassembled WGS sequence"/>
</dbReference>
<keyword evidence="2" id="KW-1185">Reference proteome</keyword>
<evidence type="ECO:0000313" key="1">
    <source>
        <dbReference type="EMBL" id="KAK7466458.1"/>
    </source>
</evidence>
<name>A0ABR1JUY4_9AGAR</name>
<protein>
    <submittedName>
        <fullName evidence="1">Uncharacterized protein</fullName>
    </submittedName>
</protein>
<comment type="caution">
    <text evidence="1">The sequence shown here is derived from an EMBL/GenBank/DDBJ whole genome shotgun (WGS) entry which is preliminary data.</text>
</comment>
<dbReference type="EMBL" id="JBANRG010000005">
    <property type="protein sequence ID" value="KAK7466458.1"/>
    <property type="molecule type" value="Genomic_DNA"/>
</dbReference>
<reference evidence="1 2" key="1">
    <citation type="submission" date="2024-01" db="EMBL/GenBank/DDBJ databases">
        <title>A draft genome for the cacao thread blight pathogen Marasmiellus scandens.</title>
        <authorList>
            <person name="Baruah I.K."/>
            <person name="Leung J."/>
            <person name="Bukari Y."/>
            <person name="Amoako-Attah I."/>
            <person name="Meinhardt L.W."/>
            <person name="Bailey B.A."/>
            <person name="Cohen S.P."/>
        </authorList>
    </citation>
    <scope>NUCLEOTIDE SEQUENCE [LARGE SCALE GENOMIC DNA]</scope>
    <source>
        <strain evidence="1 2">GH-19</strain>
    </source>
</reference>
<accession>A0ABR1JUY4</accession>
<gene>
    <name evidence="1" type="ORF">VKT23_005179</name>
</gene>
<sequence length="135" mass="14843">MPQQTDFGTPTRIDAIQDALVGQKLRLAGRMMCYSEESGLILLVYKHKAVLVDVSLAIGPFSHWVNDRFITVTVVGHLEKSPTPLIIPTMPNHAPAPNVDTCLVLNAVLATPVVDLNLDLWNSTIDMISEKKVIQ</sequence>